<keyword evidence="2" id="KW-1185">Reference proteome</keyword>
<dbReference type="AlphaFoldDB" id="A0A9J5WR61"/>
<dbReference type="EMBL" id="JACXVP010000011">
    <property type="protein sequence ID" value="KAG5577711.1"/>
    <property type="molecule type" value="Genomic_DNA"/>
</dbReference>
<organism evidence="1 2">
    <name type="scientific">Solanum commersonii</name>
    <name type="common">Commerson's wild potato</name>
    <name type="synonym">Commerson's nightshade</name>
    <dbReference type="NCBI Taxonomy" id="4109"/>
    <lineage>
        <taxon>Eukaryota</taxon>
        <taxon>Viridiplantae</taxon>
        <taxon>Streptophyta</taxon>
        <taxon>Embryophyta</taxon>
        <taxon>Tracheophyta</taxon>
        <taxon>Spermatophyta</taxon>
        <taxon>Magnoliopsida</taxon>
        <taxon>eudicotyledons</taxon>
        <taxon>Gunneridae</taxon>
        <taxon>Pentapetalae</taxon>
        <taxon>asterids</taxon>
        <taxon>lamiids</taxon>
        <taxon>Solanales</taxon>
        <taxon>Solanaceae</taxon>
        <taxon>Solanoideae</taxon>
        <taxon>Solaneae</taxon>
        <taxon>Solanum</taxon>
    </lineage>
</organism>
<proteinExistence type="predicted"/>
<dbReference type="OrthoDB" id="1739862at2759"/>
<comment type="caution">
    <text evidence="1">The sequence shown here is derived from an EMBL/GenBank/DDBJ whole genome shotgun (WGS) entry which is preliminary data.</text>
</comment>
<sequence>MRNVGAVTRRGIFNEIALCQSPKKRRDQETQIEESKDADLEELVIKEPYTIAKGIDKRQIRKPKRLIEKENLIVYAFINAEEEIKDLSPPHYIKFMKILVQINSMD</sequence>
<evidence type="ECO:0000313" key="1">
    <source>
        <dbReference type="EMBL" id="KAG5577711.1"/>
    </source>
</evidence>
<evidence type="ECO:0000313" key="2">
    <source>
        <dbReference type="Proteomes" id="UP000824120"/>
    </source>
</evidence>
<reference evidence="1 2" key="1">
    <citation type="submission" date="2020-09" db="EMBL/GenBank/DDBJ databases">
        <title>De no assembly of potato wild relative species, Solanum commersonii.</title>
        <authorList>
            <person name="Cho K."/>
        </authorList>
    </citation>
    <scope>NUCLEOTIDE SEQUENCE [LARGE SCALE GENOMIC DNA]</scope>
    <source>
        <strain evidence="1">LZ3.2</strain>
        <tissue evidence="1">Leaf</tissue>
    </source>
</reference>
<protein>
    <submittedName>
        <fullName evidence="1">Uncharacterized protein</fullName>
    </submittedName>
</protein>
<name>A0A9J5WR61_SOLCO</name>
<gene>
    <name evidence="1" type="ORF">H5410_057845</name>
</gene>
<dbReference type="Proteomes" id="UP000824120">
    <property type="component" value="Chromosome 11"/>
</dbReference>
<accession>A0A9J5WR61</accession>